<evidence type="ECO:0000313" key="4">
    <source>
        <dbReference type="Proteomes" id="UP000315303"/>
    </source>
</evidence>
<evidence type="ECO:0000256" key="1">
    <source>
        <dbReference type="ARBA" id="ARBA00023004"/>
    </source>
</evidence>
<organism evidence="3 4">
    <name type="scientific">Litorilituus lipolyticus</name>
    <dbReference type="NCBI Taxonomy" id="2491017"/>
    <lineage>
        <taxon>Bacteria</taxon>
        <taxon>Pseudomonadati</taxon>
        <taxon>Pseudomonadota</taxon>
        <taxon>Gammaproteobacteria</taxon>
        <taxon>Alteromonadales</taxon>
        <taxon>Colwelliaceae</taxon>
        <taxon>Litorilituus</taxon>
    </lineage>
</organism>
<feature type="domain" description="Ferrous iron transporter FeoA-like" evidence="2">
    <location>
        <begin position="1"/>
        <end position="73"/>
    </location>
</feature>
<dbReference type="Pfam" id="PF04023">
    <property type="entry name" value="FeoA"/>
    <property type="match status" value="1"/>
</dbReference>
<dbReference type="SUPFAM" id="SSF50037">
    <property type="entry name" value="C-terminal domain of transcriptional repressors"/>
    <property type="match status" value="1"/>
</dbReference>
<name>A0A502KVF8_9GAMM</name>
<dbReference type="AlphaFoldDB" id="A0A502KVF8"/>
<dbReference type="OrthoDB" id="9811076at2"/>
<dbReference type="InterPro" id="IPR038157">
    <property type="entry name" value="FeoA_core_dom"/>
</dbReference>
<dbReference type="GO" id="GO:0046914">
    <property type="term" value="F:transition metal ion binding"/>
    <property type="evidence" value="ECO:0007669"/>
    <property type="project" value="InterPro"/>
</dbReference>
<protein>
    <submittedName>
        <fullName evidence="3">Ferrous iron transport protein A</fullName>
    </submittedName>
</protein>
<dbReference type="RefSeq" id="WP_140605777.1">
    <property type="nucleotide sequence ID" value="NZ_SAWY01000041.1"/>
</dbReference>
<dbReference type="Proteomes" id="UP000315303">
    <property type="component" value="Unassembled WGS sequence"/>
</dbReference>
<dbReference type="InterPro" id="IPR008988">
    <property type="entry name" value="Transcriptional_repressor_C"/>
</dbReference>
<dbReference type="Gene3D" id="2.30.30.90">
    <property type="match status" value="1"/>
</dbReference>
<keyword evidence="4" id="KW-1185">Reference proteome</keyword>
<dbReference type="InterPro" id="IPR007167">
    <property type="entry name" value="Fe-transptr_FeoA-like"/>
</dbReference>
<keyword evidence="1" id="KW-0408">Iron</keyword>
<comment type="caution">
    <text evidence="3">The sequence shown here is derived from an EMBL/GenBank/DDBJ whole genome shotgun (WGS) entry which is preliminary data.</text>
</comment>
<accession>A0A502KVF8</accession>
<dbReference type="SMART" id="SM00899">
    <property type="entry name" value="FeoA"/>
    <property type="match status" value="1"/>
</dbReference>
<evidence type="ECO:0000259" key="2">
    <source>
        <dbReference type="SMART" id="SM00899"/>
    </source>
</evidence>
<reference evidence="3 4" key="1">
    <citation type="submission" date="2019-01" db="EMBL/GenBank/DDBJ databases">
        <title>Litorilituus lipolytica sp. nov., isolated from intertidal sand of the Yellow Sea in China.</title>
        <authorList>
            <person name="Liu A."/>
        </authorList>
    </citation>
    <scope>NUCLEOTIDE SEQUENCE [LARGE SCALE GENOMIC DNA]</scope>
    <source>
        <strain evidence="3 4">RZ04</strain>
    </source>
</reference>
<gene>
    <name evidence="3" type="ORF">EPA86_18060</name>
</gene>
<sequence length="73" mass="8053">MTLIDLPKNKRAKILALPEDKHLAAQLLEQGFAVRTEISLAHKAPFNGPIAFRLHNTKISLARAVAQQIKVDA</sequence>
<dbReference type="EMBL" id="SAWY01000041">
    <property type="protein sequence ID" value="TPH12247.1"/>
    <property type="molecule type" value="Genomic_DNA"/>
</dbReference>
<evidence type="ECO:0000313" key="3">
    <source>
        <dbReference type="EMBL" id="TPH12247.1"/>
    </source>
</evidence>
<proteinExistence type="predicted"/>